<dbReference type="GO" id="GO:0020037">
    <property type="term" value="F:heme binding"/>
    <property type="evidence" value="ECO:0007669"/>
    <property type="project" value="InterPro"/>
</dbReference>
<name>A0A3S4XWL2_9ACTN</name>
<dbReference type="Gene3D" id="1.10.490.10">
    <property type="entry name" value="Globins"/>
    <property type="match status" value="1"/>
</dbReference>
<evidence type="ECO:0000313" key="1">
    <source>
        <dbReference type="EMBL" id="VEH68779.1"/>
    </source>
</evidence>
<organism evidence="1 2">
    <name type="scientific">Arachnia propionica</name>
    <dbReference type="NCBI Taxonomy" id="1750"/>
    <lineage>
        <taxon>Bacteria</taxon>
        <taxon>Bacillati</taxon>
        <taxon>Actinomycetota</taxon>
        <taxon>Actinomycetes</taxon>
        <taxon>Propionibacteriales</taxon>
        <taxon>Propionibacteriaceae</taxon>
        <taxon>Arachnia</taxon>
    </lineage>
</organism>
<gene>
    <name evidence="1" type="ORF">NCTC12967_00039</name>
</gene>
<sequence>METMHAMARDAAGQIPPQRLLRDGDREVIQRHRGRLLALGPEVVGALEEVLYGRLPEGAGASRESLEYWWARTVTGPWDDDYLARMALVGLMHVAKRVTNPTMLAASDHVVQLIADASVAFGIPDEERRALLDAVGRVAGTVRVVIAWSHERAVSAALYEAAGMPEGLLARLRDQEVGAFLERARAELNL</sequence>
<dbReference type="AlphaFoldDB" id="A0A3S4XWL2"/>
<proteinExistence type="predicted"/>
<dbReference type="Proteomes" id="UP000273044">
    <property type="component" value="Chromosome"/>
</dbReference>
<dbReference type="InterPro" id="IPR012292">
    <property type="entry name" value="Globin/Proto"/>
</dbReference>
<protein>
    <submittedName>
        <fullName evidence="1">Uncharacterized protein</fullName>
    </submittedName>
</protein>
<dbReference type="EMBL" id="LR134406">
    <property type="protein sequence ID" value="VEH68779.1"/>
    <property type="molecule type" value="Genomic_DNA"/>
</dbReference>
<dbReference type="InterPro" id="IPR009050">
    <property type="entry name" value="Globin-like_sf"/>
</dbReference>
<dbReference type="SUPFAM" id="SSF46458">
    <property type="entry name" value="Globin-like"/>
    <property type="match status" value="1"/>
</dbReference>
<accession>A0A3S4XWL2</accession>
<dbReference type="GO" id="GO:0019825">
    <property type="term" value="F:oxygen binding"/>
    <property type="evidence" value="ECO:0007669"/>
    <property type="project" value="InterPro"/>
</dbReference>
<keyword evidence="2" id="KW-1185">Reference proteome</keyword>
<evidence type="ECO:0000313" key="2">
    <source>
        <dbReference type="Proteomes" id="UP000273044"/>
    </source>
</evidence>
<reference evidence="1 2" key="1">
    <citation type="submission" date="2018-12" db="EMBL/GenBank/DDBJ databases">
        <authorList>
            <consortium name="Pathogen Informatics"/>
        </authorList>
    </citation>
    <scope>NUCLEOTIDE SEQUENCE [LARGE SCALE GENOMIC DNA]</scope>
    <source>
        <strain evidence="1 2">NCTC12967</strain>
    </source>
</reference>